<dbReference type="GO" id="GO:0006406">
    <property type="term" value="P:mRNA export from nucleus"/>
    <property type="evidence" value="ECO:0007669"/>
    <property type="project" value="TreeGrafter"/>
</dbReference>
<evidence type="ECO:0000313" key="6">
    <source>
        <dbReference type="Proteomes" id="UP000466442"/>
    </source>
</evidence>
<dbReference type="PANTHER" id="PTHR44411">
    <property type="entry name" value="THO COMPLEX SUBUNIT 6 HOMOLOG"/>
    <property type="match status" value="1"/>
</dbReference>
<comment type="caution">
    <text evidence="5">The sequence shown here is derived from an EMBL/GenBank/DDBJ whole genome shotgun (WGS) entry which is preliminary data.</text>
</comment>
<dbReference type="InterPro" id="IPR036322">
    <property type="entry name" value="WD40_repeat_dom_sf"/>
</dbReference>
<dbReference type="SMART" id="SM00320">
    <property type="entry name" value="WD40"/>
    <property type="match status" value="4"/>
</dbReference>
<evidence type="ECO:0000256" key="3">
    <source>
        <dbReference type="ARBA" id="ARBA00022737"/>
    </source>
</evidence>
<evidence type="ECO:0000256" key="4">
    <source>
        <dbReference type="PROSITE-ProRule" id="PRU00221"/>
    </source>
</evidence>
<protein>
    <recommendedName>
        <fullName evidence="7">THO complex subunit 6</fullName>
    </recommendedName>
</protein>
<comment type="similarity">
    <text evidence="1">Belongs to the WD repeat THOC6 family.</text>
</comment>
<name>A0A8S9XFM8_APOLU</name>
<dbReference type="Gene3D" id="2.130.10.10">
    <property type="entry name" value="YVTN repeat-like/Quinoprotein amine dehydrogenase"/>
    <property type="match status" value="1"/>
</dbReference>
<sequence>MIVFIVHLIQQKMASRRIWSSSLGMDLEQFAQYGVSSSLLSTGSSSLLSRDLEQFAQYGVSSSLLSTGCRAVRSVCGVWWLDTLSQKGELRVYGFSVVRLGCRQLATLDTADYDVSQFVLKIDLLSSLNGAVDIENSEKGPQHVFSSPNSEQICSLASTQRFLVAGTSGAIFAWDWNSIKNSQPELSWTINLPSTKERLHKADVNALVASENEIRQELLAGCGDNLIYSFSLEDGKILRTFEGHTDYLHSLSSSGRQMASASEDGSVRLWDTRQATMTSKIEPHKEFKLARNHFGKWVGDVSITDDWLLCGGGPRCSLWNMRTMDLMTSFSDLPDFEIHIARIRGDSVLTGGATSQFFQSTFTGKLVSKMSTSAITLYSALYSNSPREVITLAGCSNNIDICTNFTYRHKVLQFY</sequence>
<feature type="repeat" description="WD" evidence="4">
    <location>
        <begin position="241"/>
        <end position="280"/>
    </location>
</feature>
<dbReference type="OrthoDB" id="273067at2759"/>
<dbReference type="InterPro" id="IPR015943">
    <property type="entry name" value="WD40/YVTN_repeat-like_dom_sf"/>
</dbReference>
<dbReference type="SUPFAM" id="SSF50978">
    <property type="entry name" value="WD40 repeat-like"/>
    <property type="match status" value="1"/>
</dbReference>
<dbReference type="GO" id="GO:0000347">
    <property type="term" value="C:THO complex"/>
    <property type="evidence" value="ECO:0007669"/>
    <property type="project" value="TreeGrafter"/>
</dbReference>
<keyword evidence="2 4" id="KW-0853">WD repeat</keyword>
<evidence type="ECO:0000256" key="2">
    <source>
        <dbReference type="ARBA" id="ARBA00022574"/>
    </source>
</evidence>
<dbReference type="PROSITE" id="PS00678">
    <property type="entry name" value="WD_REPEATS_1"/>
    <property type="match status" value="1"/>
</dbReference>
<dbReference type="AlphaFoldDB" id="A0A8S9XFM8"/>
<accession>A0A8S9XFM8</accession>
<dbReference type="PROSITE" id="PS50082">
    <property type="entry name" value="WD_REPEATS_2"/>
    <property type="match status" value="1"/>
</dbReference>
<reference evidence="5" key="1">
    <citation type="journal article" date="2021" name="Mol. Ecol. Resour.">
        <title>Apolygus lucorum genome provides insights into omnivorousness and mesophyll feeding.</title>
        <authorList>
            <person name="Liu Y."/>
            <person name="Liu H."/>
            <person name="Wang H."/>
            <person name="Huang T."/>
            <person name="Liu B."/>
            <person name="Yang B."/>
            <person name="Yin L."/>
            <person name="Li B."/>
            <person name="Zhang Y."/>
            <person name="Zhang S."/>
            <person name="Jiang F."/>
            <person name="Zhang X."/>
            <person name="Ren Y."/>
            <person name="Wang B."/>
            <person name="Wang S."/>
            <person name="Lu Y."/>
            <person name="Wu K."/>
            <person name="Fan W."/>
            <person name="Wang G."/>
        </authorList>
    </citation>
    <scope>NUCLEOTIDE SEQUENCE</scope>
    <source>
        <strain evidence="5">12Hb</strain>
    </source>
</reference>
<dbReference type="Proteomes" id="UP000466442">
    <property type="component" value="Unassembled WGS sequence"/>
</dbReference>
<dbReference type="EMBL" id="WIXP02000008">
    <property type="protein sequence ID" value="KAF6207344.1"/>
    <property type="molecule type" value="Genomic_DNA"/>
</dbReference>
<dbReference type="GO" id="GO:0000346">
    <property type="term" value="C:transcription export complex"/>
    <property type="evidence" value="ECO:0007669"/>
    <property type="project" value="TreeGrafter"/>
</dbReference>
<keyword evidence="3" id="KW-0677">Repeat</keyword>
<dbReference type="InterPro" id="IPR001680">
    <property type="entry name" value="WD40_rpt"/>
</dbReference>
<dbReference type="Pfam" id="PF00400">
    <property type="entry name" value="WD40"/>
    <property type="match status" value="1"/>
</dbReference>
<organism evidence="5 6">
    <name type="scientific">Apolygus lucorum</name>
    <name type="common">Small green plant bug</name>
    <name type="synonym">Lygocoris lucorum</name>
    <dbReference type="NCBI Taxonomy" id="248454"/>
    <lineage>
        <taxon>Eukaryota</taxon>
        <taxon>Metazoa</taxon>
        <taxon>Ecdysozoa</taxon>
        <taxon>Arthropoda</taxon>
        <taxon>Hexapoda</taxon>
        <taxon>Insecta</taxon>
        <taxon>Pterygota</taxon>
        <taxon>Neoptera</taxon>
        <taxon>Paraneoptera</taxon>
        <taxon>Hemiptera</taxon>
        <taxon>Heteroptera</taxon>
        <taxon>Panheteroptera</taxon>
        <taxon>Cimicomorpha</taxon>
        <taxon>Miridae</taxon>
        <taxon>Mirini</taxon>
        <taxon>Apolygus</taxon>
    </lineage>
</organism>
<gene>
    <name evidence="5" type="ORF">GE061_018585</name>
</gene>
<dbReference type="PROSITE" id="PS50294">
    <property type="entry name" value="WD_REPEATS_REGION"/>
    <property type="match status" value="1"/>
</dbReference>
<keyword evidence="6" id="KW-1185">Reference proteome</keyword>
<evidence type="ECO:0000313" key="5">
    <source>
        <dbReference type="EMBL" id="KAF6207344.1"/>
    </source>
</evidence>
<dbReference type="InterPro" id="IPR042626">
    <property type="entry name" value="THOC6"/>
</dbReference>
<evidence type="ECO:0008006" key="7">
    <source>
        <dbReference type="Google" id="ProtNLM"/>
    </source>
</evidence>
<proteinExistence type="inferred from homology"/>
<evidence type="ECO:0000256" key="1">
    <source>
        <dbReference type="ARBA" id="ARBA00009728"/>
    </source>
</evidence>
<dbReference type="PANTHER" id="PTHR44411:SF1">
    <property type="entry name" value="THO COMPLEX SUBUNIT 6 HOMOLOG"/>
    <property type="match status" value="1"/>
</dbReference>
<dbReference type="InterPro" id="IPR019775">
    <property type="entry name" value="WD40_repeat_CS"/>
</dbReference>